<dbReference type="EMBL" id="ML996092">
    <property type="protein sequence ID" value="KAF2148973.1"/>
    <property type="molecule type" value="Genomic_DNA"/>
</dbReference>
<feature type="signal peptide" evidence="1">
    <location>
        <begin position="1"/>
        <end position="18"/>
    </location>
</feature>
<sequence>MAPALALLYLALPRLVLTISGERTCYSSEGTNLTDINSMRPCNIGAAETHCCVDEDICLSNGYCLGQTKHWRSRTYRSGSLIHQYASRGGKFGKAQRRWMLTLEYDHESYILSSSVQSSCDCGPYETYL</sequence>
<dbReference type="OrthoDB" id="3909920at2759"/>
<evidence type="ECO:0000313" key="3">
    <source>
        <dbReference type="Proteomes" id="UP000799439"/>
    </source>
</evidence>
<protein>
    <submittedName>
        <fullName evidence="2">Uncharacterized protein</fullName>
    </submittedName>
</protein>
<evidence type="ECO:0000313" key="2">
    <source>
        <dbReference type="EMBL" id="KAF2148973.1"/>
    </source>
</evidence>
<keyword evidence="1" id="KW-0732">Signal</keyword>
<reference evidence="2" key="1">
    <citation type="journal article" date="2020" name="Stud. Mycol.">
        <title>101 Dothideomycetes genomes: a test case for predicting lifestyles and emergence of pathogens.</title>
        <authorList>
            <person name="Haridas S."/>
            <person name="Albert R."/>
            <person name="Binder M."/>
            <person name="Bloem J."/>
            <person name="Labutti K."/>
            <person name="Salamov A."/>
            <person name="Andreopoulos B."/>
            <person name="Baker S."/>
            <person name="Barry K."/>
            <person name="Bills G."/>
            <person name="Bluhm B."/>
            <person name="Cannon C."/>
            <person name="Castanera R."/>
            <person name="Culley D."/>
            <person name="Daum C."/>
            <person name="Ezra D."/>
            <person name="Gonzalez J."/>
            <person name="Henrissat B."/>
            <person name="Kuo A."/>
            <person name="Liang C."/>
            <person name="Lipzen A."/>
            <person name="Lutzoni F."/>
            <person name="Magnuson J."/>
            <person name="Mondo S."/>
            <person name="Nolan M."/>
            <person name="Ohm R."/>
            <person name="Pangilinan J."/>
            <person name="Park H.-J."/>
            <person name="Ramirez L."/>
            <person name="Alfaro M."/>
            <person name="Sun H."/>
            <person name="Tritt A."/>
            <person name="Yoshinaga Y."/>
            <person name="Zwiers L.-H."/>
            <person name="Turgeon B."/>
            <person name="Goodwin S."/>
            <person name="Spatafora J."/>
            <person name="Crous P."/>
            <person name="Grigoriev I."/>
        </authorList>
    </citation>
    <scope>NUCLEOTIDE SEQUENCE</scope>
    <source>
        <strain evidence="2">CBS 260.36</strain>
    </source>
</reference>
<accession>A0A9P4IS21</accession>
<dbReference type="Proteomes" id="UP000799439">
    <property type="component" value="Unassembled WGS sequence"/>
</dbReference>
<organism evidence="2 3">
    <name type="scientific">Myriangium duriaei CBS 260.36</name>
    <dbReference type="NCBI Taxonomy" id="1168546"/>
    <lineage>
        <taxon>Eukaryota</taxon>
        <taxon>Fungi</taxon>
        <taxon>Dikarya</taxon>
        <taxon>Ascomycota</taxon>
        <taxon>Pezizomycotina</taxon>
        <taxon>Dothideomycetes</taxon>
        <taxon>Dothideomycetidae</taxon>
        <taxon>Myriangiales</taxon>
        <taxon>Myriangiaceae</taxon>
        <taxon>Myriangium</taxon>
    </lineage>
</organism>
<dbReference type="AlphaFoldDB" id="A0A9P4IS21"/>
<feature type="chain" id="PRO_5040202205" evidence="1">
    <location>
        <begin position="19"/>
        <end position="129"/>
    </location>
</feature>
<gene>
    <name evidence="2" type="ORF">K461DRAFT_55883</name>
</gene>
<keyword evidence="3" id="KW-1185">Reference proteome</keyword>
<comment type="caution">
    <text evidence="2">The sequence shown here is derived from an EMBL/GenBank/DDBJ whole genome shotgun (WGS) entry which is preliminary data.</text>
</comment>
<evidence type="ECO:0000256" key="1">
    <source>
        <dbReference type="SAM" id="SignalP"/>
    </source>
</evidence>
<name>A0A9P4IS21_9PEZI</name>
<proteinExistence type="predicted"/>